<dbReference type="InterPro" id="IPR015995">
    <property type="entry name" value="MlrC_N"/>
</dbReference>
<proteinExistence type="predicted"/>
<dbReference type="Pfam" id="PF07364">
    <property type="entry name" value="DUF1485"/>
    <property type="match status" value="1"/>
</dbReference>
<evidence type="ECO:0000313" key="3">
    <source>
        <dbReference type="EMBL" id="MBB4662413.1"/>
    </source>
</evidence>
<keyword evidence="4" id="KW-1185">Reference proteome</keyword>
<dbReference type="PIRSF" id="PIRSF012702">
    <property type="entry name" value="UCP012702"/>
    <property type="match status" value="1"/>
</dbReference>
<evidence type="ECO:0000259" key="1">
    <source>
        <dbReference type="Pfam" id="PF07171"/>
    </source>
</evidence>
<feature type="domain" description="Microcystin LR degradation protein MlrC N-terminal" evidence="2">
    <location>
        <begin position="6"/>
        <end position="293"/>
    </location>
</feature>
<comment type="caution">
    <text evidence="3">The sequence shown here is derived from an EMBL/GenBank/DDBJ whole genome shotgun (WGS) entry which is preliminary data.</text>
</comment>
<protein>
    <submittedName>
        <fullName evidence="3">Microcystin degradation protein MlrC</fullName>
    </submittedName>
</protein>
<dbReference type="InterPro" id="IPR009197">
    <property type="entry name" value="MlrC"/>
</dbReference>
<sequence>MSGPPRIGVASLMQESNTFAVGASTLEDFACNGLHRGAEALSRMYGTNTELAGACDELARLGAEVVPLFRAWAMSGPPVERGAFEQLLASLERELTASGPLDGIVLALHGALCVADGEAGDAAVVARVRELVGEAVVVGVCLDLHANVTDALLEPADFVIGYRTYPHVDQADTGRRAARLVHDTLLGRCAPVSVLAKRPLLVPAETSSTSEEPVAGLRRAADELQRDGALDASLFLAQPWLDVPDLGFAAVVTTDGDAAGGRVAAERLADLAWAARAGLDVPLHTPTAAIAQARRREGPVLLSESSDSPTAGATGDSPAMVRALLDHGAGLTAYVTVVDRAAVAACAATGVGADVDVRVGASIDARFHAPVPLRGTVTALHDGPITLAGPVWAGMEVSIGRAAVIRSGSLHVLVSERPPSTFDVATFRALGLEPAAADVIVVRSATLFRAGFAEVMRGEPLFLDIPGPSTPRLSHLTYVRAPRPLYPLEDA</sequence>
<gene>
    <name evidence="3" type="ORF">BDZ31_001999</name>
</gene>
<evidence type="ECO:0000259" key="2">
    <source>
        <dbReference type="Pfam" id="PF07364"/>
    </source>
</evidence>
<dbReference type="EMBL" id="JACHNU010000002">
    <property type="protein sequence ID" value="MBB4662413.1"/>
    <property type="molecule type" value="Genomic_DNA"/>
</dbReference>
<dbReference type="Pfam" id="PF07171">
    <property type="entry name" value="MlrC_C"/>
    <property type="match status" value="1"/>
</dbReference>
<name>A0A840IDV9_9ACTN</name>
<reference evidence="3 4" key="1">
    <citation type="submission" date="2020-08" db="EMBL/GenBank/DDBJ databases">
        <title>Genomic Encyclopedia of Archaeal and Bacterial Type Strains, Phase II (KMG-II): from individual species to whole genera.</title>
        <authorList>
            <person name="Goeker M."/>
        </authorList>
    </citation>
    <scope>NUCLEOTIDE SEQUENCE [LARGE SCALE GENOMIC DNA]</scope>
    <source>
        <strain evidence="3 4">DSM 23288</strain>
    </source>
</reference>
<organism evidence="3 4">
    <name type="scientific">Conexibacter arvalis</name>
    <dbReference type="NCBI Taxonomy" id="912552"/>
    <lineage>
        <taxon>Bacteria</taxon>
        <taxon>Bacillati</taxon>
        <taxon>Actinomycetota</taxon>
        <taxon>Thermoleophilia</taxon>
        <taxon>Solirubrobacterales</taxon>
        <taxon>Conexibacteraceae</taxon>
        <taxon>Conexibacter</taxon>
    </lineage>
</organism>
<dbReference type="RefSeq" id="WP_183341588.1">
    <property type="nucleotide sequence ID" value="NZ_JACHNU010000002.1"/>
</dbReference>
<feature type="domain" description="Microcystin LR degradation protein MlrC C-terminal" evidence="1">
    <location>
        <begin position="302"/>
        <end position="480"/>
    </location>
</feature>
<accession>A0A840IDV9</accession>
<dbReference type="InterPro" id="IPR010799">
    <property type="entry name" value="MlrC_C"/>
</dbReference>
<dbReference type="Proteomes" id="UP000585272">
    <property type="component" value="Unassembled WGS sequence"/>
</dbReference>
<dbReference type="AlphaFoldDB" id="A0A840IDV9"/>
<evidence type="ECO:0000313" key="4">
    <source>
        <dbReference type="Proteomes" id="UP000585272"/>
    </source>
</evidence>